<dbReference type="PANTHER" id="PTHR12205:SF0">
    <property type="entry name" value="CENTROMERE_KINETOCHORE PROTEIN ZW10 HOMOLOG"/>
    <property type="match status" value="1"/>
</dbReference>
<dbReference type="STRING" id="6832.A0A553P281"/>
<name>A0A553P281_TIGCA</name>
<proteinExistence type="predicted"/>
<comment type="caution">
    <text evidence="4">The sequence shown here is derived from an EMBL/GenBank/DDBJ whole genome shotgun (WGS) entry which is preliminary data.</text>
</comment>
<dbReference type="OMA" id="HHLLTMG"/>
<keyword evidence="5" id="KW-1185">Reference proteome</keyword>
<dbReference type="AlphaFoldDB" id="A0A553P281"/>
<dbReference type="GO" id="GO:0006888">
    <property type="term" value="P:endoplasmic reticulum to Golgi vesicle-mediated transport"/>
    <property type="evidence" value="ECO:0007669"/>
    <property type="project" value="TreeGrafter"/>
</dbReference>
<evidence type="ECO:0000259" key="3">
    <source>
        <dbReference type="Pfam" id="PF22766"/>
    </source>
</evidence>
<gene>
    <name evidence="4" type="ORF">TCAL_01058</name>
</gene>
<feature type="domain" description="ZW10 C-terminal helical" evidence="3">
    <location>
        <begin position="567"/>
        <end position="717"/>
    </location>
</feature>
<dbReference type="GO" id="GO:0007094">
    <property type="term" value="P:mitotic spindle assembly checkpoint signaling"/>
    <property type="evidence" value="ECO:0007669"/>
    <property type="project" value="TreeGrafter"/>
</dbReference>
<evidence type="ECO:0000259" key="2">
    <source>
        <dbReference type="Pfam" id="PF20666"/>
    </source>
</evidence>
<evidence type="ECO:0000313" key="5">
    <source>
        <dbReference type="Proteomes" id="UP000318571"/>
    </source>
</evidence>
<dbReference type="GO" id="GO:1990423">
    <property type="term" value="C:RZZ complex"/>
    <property type="evidence" value="ECO:0007669"/>
    <property type="project" value="TreeGrafter"/>
</dbReference>
<dbReference type="InterPro" id="IPR046362">
    <property type="entry name" value="Zw10/DSL1_C_sf"/>
</dbReference>
<evidence type="ECO:0008006" key="6">
    <source>
        <dbReference type="Google" id="ProtNLM"/>
    </source>
</evidence>
<sequence length="721" mass="81990">MTSFVREILSASGKLGDKEDFMGKAMRLERRMDDLQTGLRLQMEGQYVEFVASFSETQAHLRQMDEAVAEVEALTQSLKAHLKPELAEQTQEMQDLWLKLQDLAASVQSIDLSECDENQSKAFEAAKVEYILIMELLQYELGKDWDSQLGFVTELEDTEDEESLTSAKLMLKSESDLTSLVQGLRSMELLSIRLGKLGSKLMQYFFRPIMARNVAVTQEHDGVALSVHEMKTRPEPQDVFANISCLLENLHRVLDVPIDQSEDSMTAFQLLGLTFSEDIVEMLVKECLLRAVPSEDSELKKFEDVLENAKKFRAYLIDIKFIESDEKTILEFAANVDRTFADKKVAEILGKARELAKRDLYQTRTVTPLTTLPDDEAQEVAKKLFDVDIKFSGASQMLKELELPDGASLYESPFIFPKCEVSEHVFEIIALVRSTLENACQSSLMLAGRLLEAARLIFVIYPEVIRTYHDDSWKQFPQHAALALTNCLYLAHLSPMIGFEYRSRLPSPLNENILSMSDFVRYLRDAGLEVFSFQLDAQQKSMHEALKASGFSSITGEADLPPKTEQSLRQILHQLHHLRKVWQHVLPAAMYKKAIGSIANFVVGELINRVVALEDIAADSAQQISSLFNFMKEKLPDIFVIEGQDKSSKYDILRYLHLWQKFDELILVLNANLKEIDDRWASGKGPLASEFSVEEIKHLIRALFQNTDRRAAVLSRIKYEA</sequence>
<dbReference type="Gene3D" id="1.10.357.150">
    <property type="match status" value="1"/>
</dbReference>
<reference evidence="4 5" key="1">
    <citation type="journal article" date="2018" name="Nat. Ecol. Evol.">
        <title>Genomic signatures of mitonuclear coevolution across populations of Tigriopus californicus.</title>
        <authorList>
            <person name="Barreto F.S."/>
            <person name="Watson E.T."/>
            <person name="Lima T.G."/>
            <person name="Willett C.S."/>
            <person name="Edmands S."/>
            <person name="Li W."/>
            <person name="Burton R.S."/>
        </authorList>
    </citation>
    <scope>NUCLEOTIDE SEQUENCE [LARGE SCALE GENOMIC DNA]</scope>
    <source>
        <strain evidence="4 5">San Diego</strain>
    </source>
</reference>
<dbReference type="InterPro" id="IPR048344">
    <property type="entry name" value="Zw10_middle"/>
</dbReference>
<dbReference type="Pfam" id="PF20666">
    <property type="entry name" value="ZW10_C"/>
    <property type="match status" value="1"/>
</dbReference>
<dbReference type="EMBL" id="VCGU01000008">
    <property type="protein sequence ID" value="TRY71789.1"/>
    <property type="molecule type" value="Genomic_DNA"/>
</dbReference>
<feature type="domain" description="Centromere/kinetochore protein zw10 C-terminal" evidence="2">
    <location>
        <begin position="414"/>
        <end position="544"/>
    </location>
</feature>
<accession>A0A553P281</accession>
<dbReference type="PANTHER" id="PTHR12205">
    <property type="entry name" value="CENTROMERE/KINETOCHORE PROTEIN ZW10"/>
    <property type="match status" value="1"/>
</dbReference>
<dbReference type="InterPro" id="IPR048343">
    <property type="entry name" value="ZW10_C"/>
</dbReference>
<dbReference type="Pfam" id="PF20665">
    <property type="entry name" value="Zw10_middle"/>
    <property type="match status" value="1"/>
</dbReference>
<protein>
    <recommendedName>
        <fullName evidence="6">Centromere/kinetochore protein zw10 homolog</fullName>
    </recommendedName>
</protein>
<dbReference type="GO" id="GO:0005737">
    <property type="term" value="C:cytoplasm"/>
    <property type="evidence" value="ECO:0007669"/>
    <property type="project" value="GOC"/>
</dbReference>
<dbReference type="Proteomes" id="UP000318571">
    <property type="component" value="Chromosome 7"/>
</dbReference>
<evidence type="ECO:0000313" key="4">
    <source>
        <dbReference type="EMBL" id="TRY71789.1"/>
    </source>
</evidence>
<dbReference type="InterPro" id="IPR055148">
    <property type="entry name" value="ZW10_C_2"/>
</dbReference>
<organism evidence="4 5">
    <name type="scientific">Tigriopus californicus</name>
    <name type="common">Marine copepod</name>
    <dbReference type="NCBI Taxonomy" id="6832"/>
    <lineage>
        <taxon>Eukaryota</taxon>
        <taxon>Metazoa</taxon>
        <taxon>Ecdysozoa</taxon>
        <taxon>Arthropoda</taxon>
        <taxon>Crustacea</taxon>
        <taxon>Multicrustacea</taxon>
        <taxon>Hexanauplia</taxon>
        <taxon>Copepoda</taxon>
        <taxon>Harpacticoida</taxon>
        <taxon>Harpacticidae</taxon>
        <taxon>Tigriopus</taxon>
    </lineage>
</organism>
<evidence type="ECO:0000259" key="1">
    <source>
        <dbReference type="Pfam" id="PF20665"/>
    </source>
</evidence>
<dbReference type="Pfam" id="PF22766">
    <property type="entry name" value="ZW10_C2"/>
    <property type="match status" value="1"/>
</dbReference>
<feature type="domain" description="Centromere/kinetochore protein zw10 middle" evidence="1">
    <location>
        <begin position="142"/>
        <end position="355"/>
    </location>
</feature>